<feature type="compositionally biased region" description="Basic residues" evidence="1">
    <location>
        <begin position="33"/>
        <end position="42"/>
    </location>
</feature>
<dbReference type="AlphaFoldDB" id="A0AAV1UIQ2"/>
<evidence type="ECO:0000313" key="2">
    <source>
        <dbReference type="EMBL" id="CAK7933562.1"/>
    </source>
</evidence>
<evidence type="ECO:0000313" key="3">
    <source>
        <dbReference type="Proteomes" id="UP001162060"/>
    </source>
</evidence>
<dbReference type="EMBL" id="CAKLBY020000195">
    <property type="protein sequence ID" value="CAK7933562.1"/>
    <property type="molecule type" value="Genomic_DNA"/>
</dbReference>
<sequence>MGVLVSVSPLEVTDLQQMVGSRTVPKRETHRQLTGRRLHRAS</sequence>
<proteinExistence type="predicted"/>
<feature type="region of interest" description="Disordered" evidence="1">
    <location>
        <begin position="18"/>
        <end position="42"/>
    </location>
</feature>
<protein>
    <submittedName>
        <fullName evidence="2">Uncharacterized protein</fullName>
    </submittedName>
</protein>
<accession>A0AAV1UIQ2</accession>
<dbReference type="Proteomes" id="UP001162060">
    <property type="component" value="Unassembled WGS sequence"/>
</dbReference>
<organism evidence="2 3">
    <name type="scientific">Peronospora matthiolae</name>
    <dbReference type="NCBI Taxonomy" id="2874970"/>
    <lineage>
        <taxon>Eukaryota</taxon>
        <taxon>Sar</taxon>
        <taxon>Stramenopiles</taxon>
        <taxon>Oomycota</taxon>
        <taxon>Peronosporomycetes</taxon>
        <taxon>Peronosporales</taxon>
        <taxon>Peronosporaceae</taxon>
        <taxon>Peronospora</taxon>
    </lineage>
</organism>
<name>A0AAV1UIQ2_9STRA</name>
<reference evidence="2" key="1">
    <citation type="submission" date="2024-01" db="EMBL/GenBank/DDBJ databases">
        <authorList>
            <person name="Webb A."/>
        </authorList>
    </citation>
    <scope>NUCLEOTIDE SEQUENCE</scope>
    <source>
        <strain evidence="2">Pm1</strain>
    </source>
</reference>
<evidence type="ECO:0000256" key="1">
    <source>
        <dbReference type="SAM" id="MobiDB-lite"/>
    </source>
</evidence>
<gene>
    <name evidence="2" type="ORF">PM001_LOCUS18712</name>
</gene>
<comment type="caution">
    <text evidence="2">The sequence shown here is derived from an EMBL/GenBank/DDBJ whole genome shotgun (WGS) entry which is preliminary data.</text>
</comment>